<dbReference type="Proteomes" id="UP001161094">
    <property type="component" value="Unassembled WGS sequence"/>
</dbReference>
<comment type="caution">
    <text evidence="3">The sequence shown here is derived from an EMBL/GenBank/DDBJ whole genome shotgun (WGS) entry which is preliminary data.</text>
</comment>
<dbReference type="NCBIfam" id="TIGR03357">
    <property type="entry name" value="VI_zyme"/>
    <property type="match status" value="1"/>
</dbReference>
<dbReference type="SUPFAM" id="SSF160719">
    <property type="entry name" value="gpW/gp25-like"/>
    <property type="match status" value="1"/>
</dbReference>
<dbReference type="RefSeq" id="WP_259251166.1">
    <property type="nucleotide sequence ID" value="NZ_JAOCDZ010000001.1"/>
</dbReference>
<dbReference type="InterPro" id="IPR053176">
    <property type="entry name" value="T6SS_TssE1-like"/>
</dbReference>
<reference evidence="3" key="1">
    <citation type="submission" date="2022-09" db="EMBL/GenBank/DDBJ databases">
        <title>Intensive care unit water sources are persistently colonized with multi-drug resistant bacteria and are the site of extensive horizontal gene transfer of antibiotic resistance genes.</title>
        <authorList>
            <person name="Diorio-Toth L."/>
        </authorList>
    </citation>
    <scope>NUCLEOTIDE SEQUENCE</scope>
    <source>
        <strain evidence="3">GD03843</strain>
    </source>
</reference>
<feature type="compositionally biased region" description="Basic and acidic residues" evidence="1">
    <location>
        <begin position="34"/>
        <end position="48"/>
    </location>
</feature>
<dbReference type="InterPro" id="IPR017737">
    <property type="entry name" value="TssE1-like"/>
</dbReference>
<organism evidence="3 4">
    <name type="scientific">Achromobacter spanius</name>
    <dbReference type="NCBI Taxonomy" id="217203"/>
    <lineage>
        <taxon>Bacteria</taxon>
        <taxon>Pseudomonadati</taxon>
        <taxon>Pseudomonadota</taxon>
        <taxon>Betaproteobacteria</taxon>
        <taxon>Burkholderiales</taxon>
        <taxon>Alcaligenaceae</taxon>
        <taxon>Achromobacter</taxon>
    </lineage>
</organism>
<accession>A0AA42ISC2</accession>
<name>A0AA42ISC2_9BURK</name>
<dbReference type="PANTHER" id="PTHR38595:SF1">
    <property type="entry name" value="TYPE VI SECRETION SYSTEM COMPONENT TSSE1"/>
    <property type="match status" value="1"/>
</dbReference>
<dbReference type="AlphaFoldDB" id="A0AA42ISC2"/>
<evidence type="ECO:0000256" key="1">
    <source>
        <dbReference type="SAM" id="MobiDB-lite"/>
    </source>
</evidence>
<dbReference type="EMBL" id="JAOCDZ010000001">
    <property type="protein sequence ID" value="MDH0734228.1"/>
    <property type="molecule type" value="Genomic_DNA"/>
</dbReference>
<feature type="region of interest" description="Disordered" evidence="1">
    <location>
        <begin position="1"/>
        <end position="49"/>
    </location>
</feature>
<protein>
    <submittedName>
        <fullName evidence="3">Type VI secretion system baseplate subunit TssE</fullName>
    </submittedName>
</protein>
<dbReference type="InterPro" id="IPR007048">
    <property type="entry name" value="IraD/Gp25-like"/>
</dbReference>
<evidence type="ECO:0000313" key="4">
    <source>
        <dbReference type="Proteomes" id="UP001161094"/>
    </source>
</evidence>
<evidence type="ECO:0000259" key="2">
    <source>
        <dbReference type="Pfam" id="PF04965"/>
    </source>
</evidence>
<proteinExistence type="predicted"/>
<dbReference type="Pfam" id="PF04965">
    <property type="entry name" value="GPW_gp25"/>
    <property type="match status" value="1"/>
</dbReference>
<evidence type="ECO:0000313" key="3">
    <source>
        <dbReference type="EMBL" id="MDH0734228.1"/>
    </source>
</evidence>
<dbReference type="PANTHER" id="PTHR38595">
    <property type="entry name" value="CYTOPLASMIC PROTEIN-RELATED"/>
    <property type="match status" value="1"/>
</dbReference>
<gene>
    <name evidence="3" type="primary">tssE</name>
    <name evidence="3" type="ORF">N5D93_00300</name>
</gene>
<sequence length="186" mass="21168">MGHADDTAQWEPLARTPRTPRAARDRLQPSLLDRLMDNEPARRQEPRDSAMLTHEQLRAAVLRDLRWLLNTVNLQTSQDLSAHRPVATSTLNFGVRAMAGKRMSEIDWIDVEDSIRNAISAFEPRILDSSVEVRCVTDTGTLEHHNVLSLEIRGMLWCVPHPLEFLFRTDIDLESGHMDLRDLGGL</sequence>
<feature type="domain" description="IraD/Gp25-like" evidence="2">
    <location>
        <begin position="56"/>
        <end position="160"/>
    </location>
</feature>